<protein>
    <submittedName>
        <fullName evidence="1">Uncharacterized protein</fullName>
    </submittedName>
</protein>
<sequence>MAVNKSEMKLRTVVQFVRVHHSSMEWRCILYLSIEYPIPPNTPNQFKYTNGDVSTLPWSYTLLPLPELLCDGPDSHMAKYYNIPVTTTTPLPSVPINLPNLAMYLQSALDDSRRALNDSSSGLRKLAKMVDGFYPADQPISVLGADDFGDRSLLRRGVKKVFGKANKSTNARGRGGNADTYELVTPFRLDDWG</sequence>
<reference evidence="1 2" key="1">
    <citation type="submission" date="2018-06" db="EMBL/GenBank/DDBJ databases">
        <title>A transcriptomic atlas of mushroom development highlights an independent origin of complex multicellularity.</title>
        <authorList>
            <consortium name="DOE Joint Genome Institute"/>
            <person name="Krizsan K."/>
            <person name="Almasi E."/>
            <person name="Merenyi Z."/>
            <person name="Sahu N."/>
            <person name="Viragh M."/>
            <person name="Koszo T."/>
            <person name="Mondo S."/>
            <person name="Kiss B."/>
            <person name="Balint B."/>
            <person name="Kues U."/>
            <person name="Barry K."/>
            <person name="Hegedus J.C."/>
            <person name="Henrissat B."/>
            <person name="Johnson J."/>
            <person name="Lipzen A."/>
            <person name="Ohm R."/>
            <person name="Nagy I."/>
            <person name="Pangilinan J."/>
            <person name="Yan J."/>
            <person name="Xiong Y."/>
            <person name="Grigoriev I.V."/>
            <person name="Hibbett D.S."/>
            <person name="Nagy L.G."/>
        </authorList>
    </citation>
    <scope>NUCLEOTIDE SEQUENCE [LARGE SCALE GENOMIC DNA]</scope>
    <source>
        <strain evidence="1 2">SZMC22713</strain>
    </source>
</reference>
<dbReference type="STRING" id="50990.A0A4R5XE95"/>
<dbReference type="EMBL" id="ML170156">
    <property type="protein sequence ID" value="TDL29410.1"/>
    <property type="molecule type" value="Genomic_DNA"/>
</dbReference>
<proteinExistence type="predicted"/>
<evidence type="ECO:0000313" key="2">
    <source>
        <dbReference type="Proteomes" id="UP000294933"/>
    </source>
</evidence>
<keyword evidence="2" id="KW-1185">Reference proteome</keyword>
<gene>
    <name evidence="1" type="ORF">BD410DRAFT_709722</name>
</gene>
<evidence type="ECO:0000313" key="1">
    <source>
        <dbReference type="EMBL" id="TDL29410.1"/>
    </source>
</evidence>
<dbReference type="AlphaFoldDB" id="A0A4R5XE95"/>
<dbReference type="OrthoDB" id="3269480at2759"/>
<organism evidence="1 2">
    <name type="scientific">Rickenella mellea</name>
    <dbReference type="NCBI Taxonomy" id="50990"/>
    <lineage>
        <taxon>Eukaryota</taxon>
        <taxon>Fungi</taxon>
        <taxon>Dikarya</taxon>
        <taxon>Basidiomycota</taxon>
        <taxon>Agaricomycotina</taxon>
        <taxon>Agaricomycetes</taxon>
        <taxon>Hymenochaetales</taxon>
        <taxon>Rickenellaceae</taxon>
        <taxon>Rickenella</taxon>
    </lineage>
</organism>
<dbReference type="Proteomes" id="UP000294933">
    <property type="component" value="Unassembled WGS sequence"/>
</dbReference>
<name>A0A4R5XE95_9AGAM</name>
<dbReference type="VEuPathDB" id="FungiDB:BD410DRAFT_709722"/>
<accession>A0A4R5XE95</accession>